<proteinExistence type="predicted"/>
<sequence length="70" mass="7993">MDQQSGGEDFYDTFSGLDLWLWVCWSFQLPSQSKGTRSAIMSRSENLIYIWGASDPRTGYRYGRTNSEAA</sequence>
<evidence type="ECO:0000313" key="1">
    <source>
        <dbReference type="EMBL" id="EKV04428.1"/>
    </source>
</evidence>
<comment type="caution">
    <text evidence="1">The sequence shown here is derived from an EMBL/GenBank/DDBJ whole genome shotgun (WGS) entry which is preliminary data.</text>
</comment>
<organism evidence="1 2">
    <name type="scientific">Penicillium digitatum (strain PHI26 / CECT 20796)</name>
    <name type="common">Green mold</name>
    <dbReference type="NCBI Taxonomy" id="1170229"/>
    <lineage>
        <taxon>Eukaryota</taxon>
        <taxon>Fungi</taxon>
        <taxon>Dikarya</taxon>
        <taxon>Ascomycota</taxon>
        <taxon>Pezizomycotina</taxon>
        <taxon>Eurotiomycetes</taxon>
        <taxon>Eurotiomycetidae</taxon>
        <taxon>Eurotiales</taxon>
        <taxon>Aspergillaceae</taxon>
        <taxon>Penicillium</taxon>
    </lineage>
</organism>
<dbReference type="HOGENOM" id="CLU_2758569_0_0_1"/>
<protein>
    <submittedName>
        <fullName evidence="1">Uncharacterized protein</fullName>
    </submittedName>
</protein>
<reference evidence="2" key="1">
    <citation type="journal article" date="2012" name="BMC Genomics">
        <title>Genome sequence of the necrotrophic fungus Penicillium digitatum, the main postharvest pathogen of citrus.</title>
        <authorList>
            <person name="Marcet-Houben M."/>
            <person name="Ballester A.-R."/>
            <person name="de la Fuente B."/>
            <person name="Harries E."/>
            <person name="Marcos J.F."/>
            <person name="Gonzalez-Candelas L."/>
            <person name="Gabaldon T."/>
        </authorList>
    </citation>
    <scope>NUCLEOTIDE SEQUENCE [LARGE SCALE GENOMIC DNA]</scope>
    <source>
        <strain evidence="2">PHI26 / CECT 20796</strain>
    </source>
</reference>
<dbReference type="InParanoid" id="K9FNX2"/>
<gene>
    <name evidence="1" type="ORF">PDIG_89240</name>
</gene>
<dbReference type="Proteomes" id="UP000009882">
    <property type="component" value="Unassembled WGS sequence"/>
</dbReference>
<name>K9FNX2_PEND2</name>
<evidence type="ECO:0000313" key="2">
    <source>
        <dbReference type="Proteomes" id="UP000009882"/>
    </source>
</evidence>
<dbReference type="EMBL" id="AKCT01000329">
    <property type="protein sequence ID" value="EKV04428.1"/>
    <property type="molecule type" value="Genomic_DNA"/>
</dbReference>
<accession>K9FNX2</accession>
<dbReference type="AlphaFoldDB" id="K9FNX2"/>
<keyword evidence="2" id="KW-1185">Reference proteome</keyword>